<name>A0A212KJN0_9PROT</name>
<accession>A0A212KJN0</accession>
<evidence type="ECO:0000256" key="1">
    <source>
        <dbReference type="ARBA" id="ARBA00004651"/>
    </source>
</evidence>
<evidence type="ECO:0000256" key="4">
    <source>
        <dbReference type="ARBA" id="ARBA00022989"/>
    </source>
</evidence>
<dbReference type="Pfam" id="PF01810">
    <property type="entry name" value="LysE"/>
    <property type="match status" value="1"/>
</dbReference>
<sequence>MTSVATFALLWMVAVVTPGPNVLLITGTALDSSRRVAAWTVAGVLVGTVCWGLAGFFGVGLLFGAAPWLYVGLKIAGGTYIAYLGAKLIFRKSGPLDDAIAVGRGSGRRAFRRGLTTQLSNPKSGAFVATIFAATMPREAPLSAGLAAIAIMVTISGGFYGLWIWGLGRDWIRARYLRARRAVERATGALFVLFGINIAISR</sequence>
<keyword evidence="4 6" id="KW-1133">Transmembrane helix</keyword>
<dbReference type="EMBL" id="FLUO01000002">
    <property type="protein sequence ID" value="SBW11923.1"/>
    <property type="molecule type" value="Genomic_DNA"/>
</dbReference>
<evidence type="ECO:0000256" key="5">
    <source>
        <dbReference type="ARBA" id="ARBA00023136"/>
    </source>
</evidence>
<evidence type="ECO:0000256" key="2">
    <source>
        <dbReference type="ARBA" id="ARBA00022475"/>
    </source>
</evidence>
<proteinExistence type="predicted"/>
<evidence type="ECO:0000256" key="3">
    <source>
        <dbReference type="ARBA" id="ARBA00022692"/>
    </source>
</evidence>
<feature type="transmembrane region" description="Helical" evidence="6">
    <location>
        <begin position="142"/>
        <end position="162"/>
    </location>
</feature>
<dbReference type="GO" id="GO:0015171">
    <property type="term" value="F:amino acid transmembrane transporter activity"/>
    <property type="evidence" value="ECO:0007669"/>
    <property type="project" value="TreeGrafter"/>
</dbReference>
<dbReference type="GO" id="GO:0005886">
    <property type="term" value="C:plasma membrane"/>
    <property type="evidence" value="ECO:0007669"/>
    <property type="project" value="UniProtKB-SubCell"/>
</dbReference>
<keyword evidence="5 6" id="KW-0472">Membrane</keyword>
<comment type="subcellular location">
    <subcellularLocation>
        <location evidence="1">Cell membrane</location>
        <topology evidence="1">Multi-pass membrane protein</topology>
    </subcellularLocation>
</comment>
<feature type="transmembrane region" description="Helical" evidence="6">
    <location>
        <begin position="182"/>
        <end position="200"/>
    </location>
</feature>
<feature type="transmembrane region" description="Helical" evidence="6">
    <location>
        <begin position="6"/>
        <end position="24"/>
    </location>
</feature>
<feature type="transmembrane region" description="Helical" evidence="6">
    <location>
        <begin position="36"/>
        <end position="62"/>
    </location>
</feature>
<dbReference type="PANTHER" id="PTHR30086:SF19">
    <property type="entry name" value="THREONINE EFFLUX PROTEIN"/>
    <property type="match status" value="1"/>
</dbReference>
<reference evidence="7" key="1">
    <citation type="submission" date="2016-04" db="EMBL/GenBank/DDBJ databases">
        <authorList>
            <person name="Evans L.H."/>
            <person name="Alamgir A."/>
            <person name="Owens N."/>
            <person name="Weber N.D."/>
            <person name="Virtaneva K."/>
            <person name="Barbian K."/>
            <person name="Babar A."/>
            <person name="Rosenke K."/>
        </authorList>
    </citation>
    <scope>NUCLEOTIDE SEQUENCE</scope>
    <source>
        <strain evidence="7">86</strain>
    </source>
</reference>
<evidence type="ECO:0000313" key="7">
    <source>
        <dbReference type="EMBL" id="SBW11923.1"/>
    </source>
</evidence>
<dbReference type="PANTHER" id="PTHR30086">
    <property type="entry name" value="ARGININE EXPORTER PROTEIN ARGO"/>
    <property type="match status" value="1"/>
</dbReference>
<organism evidence="7">
    <name type="scientific">uncultured Alphaproteobacteria bacterium</name>
    <dbReference type="NCBI Taxonomy" id="91750"/>
    <lineage>
        <taxon>Bacteria</taxon>
        <taxon>Pseudomonadati</taxon>
        <taxon>Pseudomonadota</taxon>
        <taxon>Alphaproteobacteria</taxon>
        <taxon>environmental samples</taxon>
    </lineage>
</organism>
<dbReference type="AlphaFoldDB" id="A0A212KJN0"/>
<gene>
    <name evidence="7" type="ORF">KL86APRO_20354</name>
</gene>
<protein>
    <submittedName>
        <fullName evidence="7">Putative threonine efflux protein</fullName>
    </submittedName>
</protein>
<dbReference type="InterPro" id="IPR001123">
    <property type="entry name" value="LeuE-type"/>
</dbReference>
<keyword evidence="3 6" id="KW-0812">Transmembrane</keyword>
<keyword evidence="2" id="KW-1003">Cell membrane</keyword>
<evidence type="ECO:0000256" key="6">
    <source>
        <dbReference type="SAM" id="Phobius"/>
    </source>
</evidence>
<feature type="transmembrane region" description="Helical" evidence="6">
    <location>
        <begin position="68"/>
        <end position="86"/>
    </location>
</feature>